<name>A0A1W2EPU4_9SPHI</name>
<accession>A0A1W2EPU4</accession>
<sequence length="63" mass="7738">MPSTILNMKNKIDEMLSTYGLSEESSILPMLDNFLDEEEIREYCWRVLNTYPRFKKRRLDYWN</sequence>
<dbReference type="EMBL" id="FWYB01000014">
    <property type="protein sequence ID" value="SMD11734.1"/>
    <property type="molecule type" value="Genomic_DNA"/>
</dbReference>
<evidence type="ECO:0000313" key="2">
    <source>
        <dbReference type="Proteomes" id="UP000192678"/>
    </source>
</evidence>
<dbReference type="Proteomes" id="UP000192678">
    <property type="component" value="Unassembled WGS sequence"/>
</dbReference>
<organism evidence="1 2">
    <name type="scientific">Pedobacter nyackensis</name>
    <dbReference type="NCBI Taxonomy" id="475255"/>
    <lineage>
        <taxon>Bacteria</taxon>
        <taxon>Pseudomonadati</taxon>
        <taxon>Bacteroidota</taxon>
        <taxon>Sphingobacteriia</taxon>
        <taxon>Sphingobacteriales</taxon>
        <taxon>Sphingobacteriaceae</taxon>
        <taxon>Pedobacter</taxon>
    </lineage>
</organism>
<gene>
    <name evidence="1" type="ORF">SAMN04488101_11474</name>
</gene>
<proteinExistence type="predicted"/>
<dbReference type="STRING" id="475255.SAMN04488101_11474"/>
<evidence type="ECO:0000313" key="1">
    <source>
        <dbReference type="EMBL" id="SMD11734.1"/>
    </source>
</evidence>
<protein>
    <submittedName>
        <fullName evidence="1">Uncharacterized protein</fullName>
    </submittedName>
</protein>
<dbReference type="AlphaFoldDB" id="A0A1W2EPU4"/>
<reference evidence="1 2" key="1">
    <citation type="submission" date="2017-04" db="EMBL/GenBank/DDBJ databases">
        <authorList>
            <person name="Afonso C.L."/>
            <person name="Miller P.J."/>
            <person name="Scott M.A."/>
            <person name="Spackman E."/>
            <person name="Goraichik I."/>
            <person name="Dimitrov K.M."/>
            <person name="Suarez D.L."/>
            <person name="Swayne D.E."/>
        </authorList>
    </citation>
    <scope>NUCLEOTIDE SEQUENCE [LARGE SCALE GENOMIC DNA]</scope>
    <source>
        <strain evidence="1 2">DSM 19625</strain>
    </source>
</reference>
<keyword evidence="2" id="KW-1185">Reference proteome</keyword>